<evidence type="ECO:0000313" key="2">
    <source>
        <dbReference type="EMBL" id="MET3617896.1"/>
    </source>
</evidence>
<gene>
    <name evidence="2" type="ORF">ABID14_001531</name>
</gene>
<protein>
    <recommendedName>
        <fullName evidence="4">DUF1430 domain-containing protein</fullName>
    </recommendedName>
</protein>
<keyword evidence="3" id="KW-1185">Reference proteome</keyword>
<sequence length="334" mass="39798">MNSNFFKHGIYDIRKNKISFIILLLLFLASTILFTEIFHSYFVEVYMEQSDSYGFSAVPTSYEEKLNNNVYESLDNLLKKGGSTSFVSRFLNEKYNTNIQVFISNNIEEYSNKYIWIVPIDFMTENINQNFELINFNENIQVELKKLGILEFSDSSKYIFLISKSKEFQHISDYNLYGTEIIYLLENIKLDKADLENSLDNDYKNIFENTYIKLVDQNSKGKEEIRFIKLYMFPMLLCLIISNILAFFIIDRRIVENCKELRYIKSDGNAKLYQVKRNSAFIFILFVVNIIFLSIINKFRFNFAFFIIFTFSLIMFVIYELINYFILKYNKIEI</sequence>
<evidence type="ECO:0000313" key="3">
    <source>
        <dbReference type="Proteomes" id="UP001549162"/>
    </source>
</evidence>
<organism evidence="2 3">
    <name type="scientific">Peptoniphilus olsenii</name>
    <dbReference type="NCBI Taxonomy" id="411570"/>
    <lineage>
        <taxon>Bacteria</taxon>
        <taxon>Bacillati</taxon>
        <taxon>Bacillota</taxon>
        <taxon>Tissierellia</taxon>
        <taxon>Tissierellales</taxon>
        <taxon>Peptoniphilaceae</taxon>
        <taxon>Peptoniphilus</taxon>
    </lineage>
</organism>
<keyword evidence="1" id="KW-0812">Transmembrane</keyword>
<keyword evidence="1" id="KW-1133">Transmembrane helix</keyword>
<keyword evidence="1" id="KW-0472">Membrane</keyword>
<feature type="transmembrane region" description="Helical" evidence="1">
    <location>
        <begin position="303"/>
        <end position="327"/>
    </location>
</feature>
<feature type="transmembrane region" description="Helical" evidence="1">
    <location>
        <begin position="230"/>
        <end position="250"/>
    </location>
</feature>
<accession>A0ABV2JAU7</accession>
<evidence type="ECO:0000256" key="1">
    <source>
        <dbReference type="SAM" id="Phobius"/>
    </source>
</evidence>
<feature type="transmembrane region" description="Helical" evidence="1">
    <location>
        <begin position="280"/>
        <end position="297"/>
    </location>
</feature>
<dbReference type="EMBL" id="JBEPMA010000010">
    <property type="protein sequence ID" value="MET3617896.1"/>
    <property type="molecule type" value="Genomic_DNA"/>
</dbReference>
<comment type="caution">
    <text evidence="2">The sequence shown here is derived from an EMBL/GenBank/DDBJ whole genome shotgun (WGS) entry which is preliminary data.</text>
</comment>
<evidence type="ECO:0008006" key="4">
    <source>
        <dbReference type="Google" id="ProtNLM"/>
    </source>
</evidence>
<dbReference type="Proteomes" id="UP001549162">
    <property type="component" value="Unassembled WGS sequence"/>
</dbReference>
<dbReference type="RefSeq" id="WP_354368758.1">
    <property type="nucleotide sequence ID" value="NZ_JBEPMA010000010.1"/>
</dbReference>
<reference evidence="2 3" key="1">
    <citation type="submission" date="2024-06" db="EMBL/GenBank/DDBJ databases">
        <title>Genomic Encyclopedia of Type Strains, Phase IV (KMG-IV): sequencing the most valuable type-strain genomes for metagenomic binning, comparative biology and taxonomic classification.</title>
        <authorList>
            <person name="Goeker M."/>
        </authorList>
    </citation>
    <scope>NUCLEOTIDE SEQUENCE [LARGE SCALE GENOMIC DNA]</scope>
    <source>
        <strain evidence="2 3">DSM 21460</strain>
    </source>
</reference>
<name>A0ABV2JAU7_9FIRM</name>
<proteinExistence type="predicted"/>
<feature type="transmembrane region" description="Helical" evidence="1">
    <location>
        <begin position="20"/>
        <end position="42"/>
    </location>
</feature>